<protein>
    <submittedName>
        <fullName evidence="3">Uncharacterized protein</fullName>
    </submittedName>
</protein>
<evidence type="ECO:0000313" key="3">
    <source>
        <dbReference type="EMBL" id="ORY81052.1"/>
    </source>
</evidence>
<dbReference type="Proteomes" id="UP000193920">
    <property type="component" value="Unassembled WGS sequence"/>
</dbReference>
<keyword evidence="4" id="KW-1185">Reference proteome</keyword>
<evidence type="ECO:0000313" key="4">
    <source>
        <dbReference type="Proteomes" id="UP000193920"/>
    </source>
</evidence>
<comment type="caution">
    <text evidence="3">The sequence shown here is derived from an EMBL/GenBank/DDBJ whole genome shotgun (WGS) entry which is preliminary data.</text>
</comment>
<feature type="non-terminal residue" evidence="3">
    <location>
        <position position="614"/>
    </location>
</feature>
<evidence type="ECO:0000256" key="1">
    <source>
        <dbReference type="SAM" id="Coils"/>
    </source>
</evidence>
<gene>
    <name evidence="3" type="ORF">LY90DRAFT_697711</name>
</gene>
<name>A0A1Y2FAV1_9FUNG</name>
<keyword evidence="1" id="KW-0175">Coiled coil</keyword>
<feature type="coiled-coil region" evidence="1">
    <location>
        <begin position="451"/>
        <end position="491"/>
    </location>
</feature>
<evidence type="ECO:0000256" key="2">
    <source>
        <dbReference type="SAM" id="MobiDB-lite"/>
    </source>
</evidence>
<organism evidence="3 4">
    <name type="scientific">Neocallimastix californiae</name>
    <dbReference type="NCBI Taxonomy" id="1754190"/>
    <lineage>
        <taxon>Eukaryota</taxon>
        <taxon>Fungi</taxon>
        <taxon>Fungi incertae sedis</taxon>
        <taxon>Chytridiomycota</taxon>
        <taxon>Chytridiomycota incertae sedis</taxon>
        <taxon>Neocallimastigomycetes</taxon>
        <taxon>Neocallimastigales</taxon>
        <taxon>Neocallimastigaceae</taxon>
        <taxon>Neocallimastix</taxon>
    </lineage>
</organism>
<feature type="compositionally biased region" description="Polar residues" evidence="2">
    <location>
        <begin position="605"/>
        <end position="614"/>
    </location>
</feature>
<accession>A0A1Y2FAV1</accession>
<proteinExistence type="predicted"/>
<dbReference type="EMBL" id="MCOG01000011">
    <property type="protein sequence ID" value="ORY81052.1"/>
    <property type="molecule type" value="Genomic_DNA"/>
</dbReference>
<reference evidence="3 4" key="1">
    <citation type="submission" date="2016-08" db="EMBL/GenBank/DDBJ databases">
        <title>A Parts List for Fungal Cellulosomes Revealed by Comparative Genomics.</title>
        <authorList>
            <consortium name="DOE Joint Genome Institute"/>
            <person name="Haitjema C.H."/>
            <person name="Gilmore S.P."/>
            <person name="Henske J.K."/>
            <person name="Solomon K.V."/>
            <person name="De Groot R."/>
            <person name="Kuo A."/>
            <person name="Mondo S.J."/>
            <person name="Salamov A.A."/>
            <person name="Labutti K."/>
            <person name="Zhao Z."/>
            <person name="Chiniquy J."/>
            <person name="Barry K."/>
            <person name="Brewer H.M."/>
            <person name="Purvine S.O."/>
            <person name="Wright A.T."/>
            <person name="Boxma B."/>
            <person name="Van Alen T."/>
            <person name="Hackstein J.H."/>
            <person name="Baker S.E."/>
            <person name="Grigoriev I.V."/>
            <person name="O'Malley M.A."/>
        </authorList>
    </citation>
    <scope>NUCLEOTIDE SEQUENCE [LARGE SCALE GENOMIC DNA]</scope>
    <source>
        <strain evidence="3 4">G1</strain>
    </source>
</reference>
<dbReference type="AlphaFoldDB" id="A0A1Y2FAV1"/>
<feature type="region of interest" description="Disordered" evidence="2">
    <location>
        <begin position="584"/>
        <end position="614"/>
    </location>
</feature>
<sequence>MNNPKPAEEYEKRKRINKDNTKILEALMKNYIEGNNYQRMDYRESNKDNPNYLINSGMVNANENSYSCPFNSVYNSLSNGSMLPYFRFNQNQVSLIPNDYSNCIYNLILNDELNPSLSYSDMVNAYENSYSGQFNSAYNSLSNGSMLPYFRFNQNQDSFIFNCYLNSIGNNYLSQEYSNYDSFLNGSMITNYGCYQNQSNLIINNCSNSINNLNKESNSSLKNCDNINSNIVSINKNETYEDLSSTGCIAECNIDFILLVLGKGRLIEPIKIDMEKEVTYDYKKKSFKGKKKEEITNHNCKEGKVKLILKFKSINRVFPNLSLLVVEQTNTNIRKAKKGFKKNEEPIKVCIENKEKVEIILKTNQGENKYVTKLSFMEGENAKLIINNLKTKTTKAFWESCKKNNVLKLKENGINCYKNQMKLILIDKLKMEGGMNNLQEIINIILDSYEFKKLKNLEKSIKEKFKKLEKNEEFKKLEKNEKELIKEFQEKRPSKEKRESVKKIKSIFNFIFRSNKLELYISCFELIYKCIIDKIINTDCSIIGYFDQNILNFIKNFNTGFCNYNIVIIVKSIKRRLDLEENEVEDRRKQQKKNNANKIVHDKPINNSDSGKFI</sequence>